<accession>A0ABD3R8D3</accession>
<dbReference type="GO" id="GO:0006004">
    <property type="term" value="P:fucose metabolic process"/>
    <property type="evidence" value="ECO:0007669"/>
    <property type="project" value="UniProtKB-KW"/>
</dbReference>
<dbReference type="Proteomes" id="UP001530377">
    <property type="component" value="Unassembled WGS sequence"/>
</dbReference>
<dbReference type="Pfam" id="PF10250">
    <property type="entry name" value="O-FucT"/>
    <property type="match status" value="1"/>
</dbReference>
<keyword evidence="7" id="KW-1185">Reference proteome</keyword>
<dbReference type="PROSITE" id="PS50835">
    <property type="entry name" value="IG_LIKE"/>
    <property type="match status" value="1"/>
</dbReference>
<dbReference type="InterPro" id="IPR007110">
    <property type="entry name" value="Ig-like_dom"/>
</dbReference>
<comment type="caution">
    <text evidence="6">The sequence shown here is derived from an EMBL/GenBank/DDBJ whole genome shotgun (WGS) entry which is preliminary data.</text>
</comment>
<sequence length="689" mass="78678">MNTRLRGSDTASNAKNMLKQAVGIKSMSHSDTESISPQKKPRSMVESLRIGTDVLAFHGNSNEETKMSRQSTMSWTNPQAQNSLANDRSQVLRGQDWYGGSQLMRGNGHDSNGLQLPENLDENDLFTESKRSFSIETISPSSNSQNKLNDYQTNPNIIQNSSSKKVASGTTVGLDCSVYGGPFDQSEYAEIVYWREITTDASFTSPYYNQQAQESISGSFWKPKYLTFEMDDVDLNNARLGLENAMLLAHSMGRTLVIPPRQQIAHGMMDGSGSNQVSFSDFYDIEIIGAKQKGLNIITMEQFLEREGMQGNLRSYLDGESEVLYPPNSRIKWDNQPLGPLWKYMRNVTRTFQWNPNECVLAFPAAGTNDQHLFSMMADVLVGKDGRPFPHYSEYQGHPVNVDAPAIERFREILAGRRKICMYDQRIHDDNPVVHFKTDKHDEYRLITPFYAFSWFEDWRHDLWSKRFIRDKLSFLLPYSQSDFASNIRYRDEVMCLAARIISALRDHAKKKNRGNVNGLYDAIHIRRDDFQQQYPMSEMNASEILTGLKDIIAPGSSVFIVTNERNLSFFASIQEAYDVSYLGDFGAILAGVNPNYFPLVEQIVASRGRMFVGTFLSTFSAYIARLRGYYSVKELRVGYMTGALQNTYLLPIKWKKEYQLYQAVHKPLFGREFPIAWRDIDRLELPTS</sequence>
<dbReference type="GO" id="GO:0016740">
    <property type="term" value="F:transferase activity"/>
    <property type="evidence" value="ECO:0007669"/>
    <property type="project" value="UniProtKB-KW"/>
</dbReference>
<name>A0ABD3R8D3_9STRA</name>
<evidence type="ECO:0000313" key="6">
    <source>
        <dbReference type="EMBL" id="KAL3809274.1"/>
    </source>
</evidence>
<dbReference type="PANTHER" id="PTHR31469">
    <property type="entry name" value="OS07G0633600 PROTEIN"/>
    <property type="match status" value="1"/>
</dbReference>
<evidence type="ECO:0000256" key="3">
    <source>
        <dbReference type="ARBA" id="ARBA00023277"/>
    </source>
</evidence>
<feature type="region of interest" description="Disordered" evidence="4">
    <location>
        <begin position="22"/>
        <end position="44"/>
    </location>
</feature>
<dbReference type="Gene3D" id="3.40.50.11350">
    <property type="match status" value="1"/>
</dbReference>
<dbReference type="CDD" id="cd11296">
    <property type="entry name" value="O-FucT_like"/>
    <property type="match status" value="1"/>
</dbReference>
<feature type="compositionally biased region" description="Polar residues" evidence="4">
    <location>
        <begin position="27"/>
        <end position="37"/>
    </location>
</feature>
<reference evidence="6 7" key="1">
    <citation type="submission" date="2024-10" db="EMBL/GenBank/DDBJ databases">
        <title>Updated reference genomes for cyclostephanoid diatoms.</title>
        <authorList>
            <person name="Roberts W.R."/>
            <person name="Alverson A.J."/>
        </authorList>
    </citation>
    <scope>NUCLEOTIDE SEQUENCE [LARGE SCALE GENOMIC DNA]</scope>
    <source>
        <strain evidence="6 7">AJA228-03</strain>
    </source>
</reference>
<dbReference type="InterPro" id="IPR019378">
    <property type="entry name" value="GDP-Fuc_O-FucTrfase"/>
</dbReference>
<evidence type="ECO:0000259" key="5">
    <source>
        <dbReference type="PROSITE" id="PS50835"/>
    </source>
</evidence>
<evidence type="ECO:0000256" key="4">
    <source>
        <dbReference type="SAM" id="MobiDB-lite"/>
    </source>
</evidence>
<dbReference type="PANTHER" id="PTHR31469:SF8">
    <property type="entry name" value="OS07G0641000 PROTEIN"/>
    <property type="match status" value="1"/>
</dbReference>
<feature type="domain" description="Ig-like" evidence="5">
    <location>
        <begin position="155"/>
        <end position="194"/>
    </location>
</feature>
<protein>
    <recommendedName>
        <fullName evidence="5">Ig-like domain-containing protein</fullName>
    </recommendedName>
</protein>
<proteinExistence type="predicted"/>
<feature type="region of interest" description="Disordered" evidence="4">
    <location>
        <begin position="137"/>
        <end position="156"/>
    </location>
</feature>
<dbReference type="AlphaFoldDB" id="A0ABD3R8D3"/>
<keyword evidence="3" id="KW-0119">Carbohydrate metabolism</keyword>
<organism evidence="6 7">
    <name type="scientific">Cyclostephanos tholiformis</name>
    <dbReference type="NCBI Taxonomy" id="382380"/>
    <lineage>
        <taxon>Eukaryota</taxon>
        <taxon>Sar</taxon>
        <taxon>Stramenopiles</taxon>
        <taxon>Ochrophyta</taxon>
        <taxon>Bacillariophyta</taxon>
        <taxon>Coscinodiscophyceae</taxon>
        <taxon>Thalassiosirophycidae</taxon>
        <taxon>Stephanodiscales</taxon>
        <taxon>Stephanodiscaceae</taxon>
        <taxon>Cyclostephanos</taxon>
    </lineage>
</organism>
<evidence type="ECO:0000313" key="7">
    <source>
        <dbReference type="Proteomes" id="UP001530377"/>
    </source>
</evidence>
<evidence type="ECO:0000256" key="1">
    <source>
        <dbReference type="ARBA" id="ARBA00022679"/>
    </source>
</evidence>
<keyword evidence="1" id="KW-0808">Transferase</keyword>
<gene>
    <name evidence="6" type="ORF">ACHAXA_009972</name>
</gene>
<evidence type="ECO:0000256" key="2">
    <source>
        <dbReference type="ARBA" id="ARBA00023253"/>
    </source>
</evidence>
<dbReference type="EMBL" id="JALLPB020000422">
    <property type="protein sequence ID" value="KAL3809274.1"/>
    <property type="molecule type" value="Genomic_DNA"/>
</dbReference>
<keyword evidence="2" id="KW-0294">Fucose metabolism</keyword>
<dbReference type="Gene3D" id="3.40.50.11340">
    <property type="match status" value="1"/>
</dbReference>